<keyword evidence="1" id="KW-1133">Transmembrane helix</keyword>
<evidence type="ECO:0000256" key="1">
    <source>
        <dbReference type="SAM" id="Phobius"/>
    </source>
</evidence>
<dbReference type="GeneID" id="54328400"/>
<accession>A0A5M9MJ24</accession>
<feature type="transmembrane region" description="Helical" evidence="1">
    <location>
        <begin position="6"/>
        <end position="25"/>
    </location>
</feature>
<comment type="caution">
    <text evidence="2">The sequence shown here is derived from an EMBL/GenBank/DDBJ whole genome shotgun (WGS) entry which is preliminary data.</text>
</comment>
<dbReference type="EMBL" id="QUQM01000004">
    <property type="protein sequence ID" value="KAA8647015.1"/>
    <property type="molecule type" value="Genomic_DNA"/>
</dbReference>
<keyword evidence="1" id="KW-0472">Membrane</keyword>
<protein>
    <submittedName>
        <fullName evidence="2">Uncharacterized protein</fullName>
    </submittedName>
</protein>
<dbReference type="OrthoDB" id="4504150at2759"/>
<dbReference type="RefSeq" id="XP_033426376.1">
    <property type="nucleotide sequence ID" value="XM_033570344.1"/>
</dbReference>
<gene>
    <name evidence="2" type="ORF">ATNIH1004_005698</name>
</gene>
<organism evidence="2 3">
    <name type="scientific">Aspergillus tanneri</name>
    <dbReference type="NCBI Taxonomy" id="1220188"/>
    <lineage>
        <taxon>Eukaryota</taxon>
        <taxon>Fungi</taxon>
        <taxon>Dikarya</taxon>
        <taxon>Ascomycota</taxon>
        <taxon>Pezizomycotina</taxon>
        <taxon>Eurotiomycetes</taxon>
        <taxon>Eurotiomycetidae</taxon>
        <taxon>Eurotiales</taxon>
        <taxon>Aspergillaceae</taxon>
        <taxon>Aspergillus</taxon>
        <taxon>Aspergillus subgen. Circumdati</taxon>
    </lineage>
</organism>
<sequence length="148" mass="17265">MSDIIIPLFPAVCLFLSFLFVICVYRSPISHVQRFSLTGIWKKKCTPVGWKSMSESEFEFKFDSQLEMERDRSSTSTGITSQCTPLAEYFDPYTSLLYDHLLDPALPPTPRWEWELRQRIDEGKGLGAWRDRLVERIVRWLQGVQEAV</sequence>
<evidence type="ECO:0000313" key="2">
    <source>
        <dbReference type="EMBL" id="KAA8647015.1"/>
    </source>
</evidence>
<reference evidence="2 3" key="1">
    <citation type="submission" date="2019-08" db="EMBL/GenBank/DDBJ databases">
        <title>The genome sequence of a newly discovered highly antifungal drug resistant Aspergillus species, Aspergillus tanneri NIH 1004.</title>
        <authorList>
            <person name="Mounaud S."/>
            <person name="Singh I."/>
            <person name="Joardar V."/>
            <person name="Pakala S."/>
            <person name="Pakala S."/>
            <person name="Venepally P."/>
            <person name="Chung J.K."/>
            <person name="Losada L."/>
            <person name="Nierman W.C."/>
        </authorList>
    </citation>
    <scope>NUCLEOTIDE SEQUENCE [LARGE SCALE GENOMIC DNA]</scope>
    <source>
        <strain evidence="2 3">NIH1004</strain>
    </source>
</reference>
<proteinExistence type="predicted"/>
<keyword evidence="1" id="KW-0812">Transmembrane</keyword>
<evidence type="ECO:0000313" key="3">
    <source>
        <dbReference type="Proteomes" id="UP000324241"/>
    </source>
</evidence>
<dbReference type="Proteomes" id="UP000324241">
    <property type="component" value="Unassembled WGS sequence"/>
</dbReference>
<dbReference type="VEuPathDB" id="FungiDB:EYZ11_000134"/>
<dbReference type="AlphaFoldDB" id="A0A5M9MJ24"/>
<name>A0A5M9MJ24_9EURO</name>